<dbReference type="HOGENOM" id="CLU_828180_0_0_11"/>
<dbReference type="RefSeq" id="WP_013115664.1">
    <property type="nucleotide sequence ID" value="NC_014151.1"/>
</dbReference>
<feature type="compositionally biased region" description="Low complexity" evidence="1">
    <location>
        <begin position="28"/>
        <end position="45"/>
    </location>
</feature>
<name>D5UHQ6_CELFN</name>
<proteinExistence type="predicted"/>
<gene>
    <name evidence="3" type="ordered locus">Cfla_0413</name>
</gene>
<dbReference type="Pfam" id="PF14016">
    <property type="entry name" value="DUF4232"/>
    <property type="match status" value="1"/>
</dbReference>
<dbReference type="InterPro" id="IPR025326">
    <property type="entry name" value="DUF4232"/>
</dbReference>
<evidence type="ECO:0000259" key="2">
    <source>
        <dbReference type="Pfam" id="PF14016"/>
    </source>
</evidence>
<evidence type="ECO:0000313" key="3">
    <source>
        <dbReference type="EMBL" id="ADG73330.1"/>
    </source>
</evidence>
<dbReference type="KEGG" id="cfl:Cfla_0413"/>
<protein>
    <recommendedName>
        <fullName evidence="2">DUF4232 domain-containing protein</fullName>
    </recommendedName>
</protein>
<keyword evidence="4" id="KW-1185">Reference proteome</keyword>
<dbReference type="AlphaFoldDB" id="D5UHQ6"/>
<dbReference type="OrthoDB" id="5197201at2"/>
<sequence>MDGAKPLALGVAALVAVVGLLVASQGEAGSSGASASSDVRLAGPGPALPAPPVSEGTAPPCGAADLDVAVEAVERAMGDGLARVRAVNRTARACTLAGTPPLTLDQDGPLTLVLEHPSDLPPTGDAPAEVRLEPRASAVAQLAWPGHGAAADPTTPQTLGVGVADGSVVTALPGPPGLEAPFDVVDGAAMTVGPWQPVGYGPSHTDEPALEPGTWDACPAEDLVATVDGPHSSSGSGARDEEAPTGLVWLTHIGLRPCTVPHASSLQRESDGLVAARLDHLEPGQVAALRPGDAVGARLPWSAVEPVLAAPAQWSVQVGRTGEAVPFVVDGGPAA</sequence>
<feature type="domain" description="DUF4232" evidence="2">
    <location>
        <begin position="61"/>
        <end position="196"/>
    </location>
</feature>
<dbReference type="eggNOG" id="ENOG502ZTPZ">
    <property type="taxonomic scope" value="Bacteria"/>
</dbReference>
<dbReference type="Proteomes" id="UP000000849">
    <property type="component" value="Chromosome"/>
</dbReference>
<feature type="region of interest" description="Disordered" evidence="1">
    <location>
        <begin position="28"/>
        <end position="60"/>
    </location>
</feature>
<organism evidence="3 4">
    <name type="scientific">Cellulomonas flavigena (strain ATCC 482 / DSM 20109 / BCRC 11376 / JCM 18109 / NBRC 3775 / NCIMB 8073 / NRS 134)</name>
    <dbReference type="NCBI Taxonomy" id="446466"/>
    <lineage>
        <taxon>Bacteria</taxon>
        <taxon>Bacillati</taxon>
        <taxon>Actinomycetota</taxon>
        <taxon>Actinomycetes</taxon>
        <taxon>Micrococcales</taxon>
        <taxon>Cellulomonadaceae</taxon>
        <taxon>Cellulomonas</taxon>
    </lineage>
</organism>
<dbReference type="EMBL" id="CP001964">
    <property type="protein sequence ID" value="ADG73330.1"/>
    <property type="molecule type" value="Genomic_DNA"/>
</dbReference>
<evidence type="ECO:0000256" key="1">
    <source>
        <dbReference type="SAM" id="MobiDB-lite"/>
    </source>
</evidence>
<accession>D5UHQ6</accession>
<reference evidence="3 4" key="1">
    <citation type="journal article" date="2010" name="Stand. Genomic Sci.">
        <title>Complete genome sequence of Cellulomonas flavigena type strain (134).</title>
        <authorList>
            <person name="Abt B."/>
            <person name="Foster B."/>
            <person name="Lapidus A."/>
            <person name="Clum A."/>
            <person name="Sun H."/>
            <person name="Pukall R."/>
            <person name="Lucas S."/>
            <person name="Glavina Del Rio T."/>
            <person name="Nolan M."/>
            <person name="Tice H."/>
            <person name="Cheng J.F."/>
            <person name="Pitluck S."/>
            <person name="Liolios K."/>
            <person name="Ivanova N."/>
            <person name="Mavromatis K."/>
            <person name="Ovchinnikova G."/>
            <person name="Pati A."/>
            <person name="Goodwin L."/>
            <person name="Chen A."/>
            <person name="Palaniappan K."/>
            <person name="Land M."/>
            <person name="Hauser L."/>
            <person name="Chang Y.J."/>
            <person name="Jeffries C.D."/>
            <person name="Rohde M."/>
            <person name="Goker M."/>
            <person name="Woyke T."/>
            <person name="Bristow J."/>
            <person name="Eisen J.A."/>
            <person name="Markowitz V."/>
            <person name="Hugenholtz P."/>
            <person name="Kyrpides N.C."/>
            <person name="Klenk H.P."/>
        </authorList>
    </citation>
    <scope>NUCLEOTIDE SEQUENCE [LARGE SCALE GENOMIC DNA]</scope>
    <source>
        <strain evidence="4">ATCC 482 / DSM 20109 / BCRC 11376 / JCM 18109 / NBRC 3775 / NCIMB 8073 / NRS 134</strain>
    </source>
</reference>
<dbReference type="STRING" id="446466.Cfla_0413"/>
<evidence type="ECO:0000313" key="4">
    <source>
        <dbReference type="Proteomes" id="UP000000849"/>
    </source>
</evidence>